<protein>
    <submittedName>
        <fullName evidence="1">Uncharacterized protein</fullName>
    </submittedName>
</protein>
<dbReference type="EMBL" id="JBHUHX010000036">
    <property type="protein sequence ID" value="MFD2112816.1"/>
    <property type="molecule type" value="Genomic_DNA"/>
</dbReference>
<sequence>MDNISIELKGSEIAAIDCRDGLLTIEFSRAYLIKTMTGSHERTRWWQAGSLMIDGAVLEGETPDCPLICSGGDIEENIYTYRDMIPIPLDSRGHVRCELGFSGLESRLVATGTAIRLLMRETPKYIEHLRSNGSA</sequence>
<dbReference type="Proteomes" id="UP001597337">
    <property type="component" value="Unassembled WGS sequence"/>
</dbReference>
<evidence type="ECO:0000313" key="1">
    <source>
        <dbReference type="EMBL" id="MFD2112816.1"/>
    </source>
</evidence>
<gene>
    <name evidence="1" type="ORF">ACFSJC_13290</name>
</gene>
<proteinExistence type="predicted"/>
<dbReference type="RefSeq" id="WP_386027400.1">
    <property type="nucleotide sequence ID" value="NZ_JBHUHX010000036.1"/>
</dbReference>
<name>A0ABW4Y9C1_9GAMM</name>
<keyword evidence="2" id="KW-1185">Reference proteome</keyword>
<reference evidence="2" key="1">
    <citation type="journal article" date="2019" name="Int. J. Syst. Evol. Microbiol.">
        <title>The Global Catalogue of Microorganisms (GCM) 10K type strain sequencing project: providing services to taxonomists for standard genome sequencing and annotation.</title>
        <authorList>
            <consortium name="The Broad Institute Genomics Platform"/>
            <consortium name="The Broad Institute Genome Sequencing Center for Infectious Disease"/>
            <person name="Wu L."/>
            <person name="Ma J."/>
        </authorList>
    </citation>
    <scope>NUCLEOTIDE SEQUENCE [LARGE SCALE GENOMIC DNA]</scope>
    <source>
        <strain evidence="2">KACC 12597</strain>
    </source>
</reference>
<organism evidence="1 2">
    <name type="scientific">Thiorhodococcus fuscus</name>
    <dbReference type="NCBI Taxonomy" id="527200"/>
    <lineage>
        <taxon>Bacteria</taxon>
        <taxon>Pseudomonadati</taxon>
        <taxon>Pseudomonadota</taxon>
        <taxon>Gammaproteobacteria</taxon>
        <taxon>Chromatiales</taxon>
        <taxon>Chromatiaceae</taxon>
        <taxon>Thiorhodococcus</taxon>
    </lineage>
</organism>
<evidence type="ECO:0000313" key="2">
    <source>
        <dbReference type="Proteomes" id="UP001597337"/>
    </source>
</evidence>
<comment type="caution">
    <text evidence="1">The sequence shown here is derived from an EMBL/GenBank/DDBJ whole genome shotgun (WGS) entry which is preliminary data.</text>
</comment>
<accession>A0ABW4Y9C1</accession>